<dbReference type="EMBL" id="CP000449">
    <property type="protein sequence ID" value="ABI64501.1"/>
    <property type="molecule type" value="Genomic_DNA"/>
</dbReference>
<gene>
    <name evidence="5" type="ordered locus">Mmar10_0205</name>
</gene>
<dbReference type="eggNOG" id="COG0640">
    <property type="taxonomic scope" value="Bacteria"/>
</dbReference>
<evidence type="ECO:0000256" key="3">
    <source>
        <dbReference type="ARBA" id="ARBA00023163"/>
    </source>
</evidence>
<dbReference type="HOGENOM" id="CLU_097806_6_4_5"/>
<evidence type="ECO:0000313" key="6">
    <source>
        <dbReference type="Proteomes" id="UP000001964"/>
    </source>
</evidence>
<accession>Q0AT86</accession>
<evidence type="ECO:0000256" key="1">
    <source>
        <dbReference type="ARBA" id="ARBA00023015"/>
    </source>
</evidence>
<name>Q0AT86_MARMM</name>
<dbReference type="CDD" id="cd00090">
    <property type="entry name" value="HTH_ARSR"/>
    <property type="match status" value="1"/>
</dbReference>
<keyword evidence="2" id="KW-0238">DNA-binding</keyword>
<dbReference type="Proteomes" id="UP000001964">
    <property type="component" value="Chromosome"/>
</dbReference>
<evidence type="ECO:0000313" key="5">
    <source>
        <dbReference type="EMBL" id="ABI64501.1"/>
    </source>
</evidence>
<dbReference type="Gene3D" id="1.10.10.10">
    <property type="entry name" value="Winged helix-like DNA-binding domain superfamily/Winged helix DNA-binding domain"/>
    <property type="match status" value="1"/>
</dbReference>
<dbReference type="PROSITE" id="PS50987">
    <property type="entry name" value="HTH_ARSR_2"/>
    <property type="match status" value="1"/>
</dbReference>
<dbReference type="PRINTS" id="PR00778">
    <property type="entry name" value="HTHARSR"/>
</dbReference>
<dbReference type="GO" id="GO:0003677">
    <property type="term" value="F:DNA binding"/>
    <property type="evidence" value="ECO:0007669"/>
    <property type="project" value="UniProtKB-KW"/>
</dbReference>
<keyword evidence="1" id="KW-0805">Transcription regulation</keyword>
<protein>
    <submittedName>
        <fullName evidence="5">Transcriptional regulator, ArsR family</fullName>
    </submittedName>
</protein>
<sequence length="104" mass="11599">MTNFADMKPVAEKVADVMKTLAHANRLLALCAMMECERSVGELAGSLNMRAQAMSQQLAILRNKGLVRTRRDGQTVYYSLASEEIRSLMNSLYATYCTPPSEHQ</sequence>
<keyword evidence="6" id="KW-1185">Reference proteome</keyword>
<evidence type="ECO:0000256" key="2">
    <source>
        <dbReference type="ARBA" id="ARBA00023125"/>
    </source>
</evidence>
<dbReference type="InterPro" id="IPR036390">
    <property type="entry name" value="WH_DNA-bd_sf"/>
</dbReference>
<dbReference type="NCBIfam" id="NF033788">
    <property type="entry name" value="HTH_metalloreg"/>
    <property type="match status" value="1"/>
</dbReference>
<reference evidence="5 6" key="1">
    <citation type="submission" date="2006-08" db="EMBL/GenBank/DDBJ databases">
        <title>Complete sequence of Maricaulis maris MCS10.</title>
        <authorList>
            <consortium name="US DOE Joint Genome Institute"/>
            <person name="Copeland A."/>
            <person name="Lucas S."/>
            <person name="Lapidus A."/>
            <person name="Barry K."/>
            <person name="Detter J.C."/>
            <person name="Glavina del Rio T."/>
            <person name="Hammon N."/>
            <person name="Israni S."/>
            <person name="Dalin E."/>
            <person name="Tice H."/>
            <person name="Pitluck S."/>
            <person name="Saunders E."/>
            <person name="Brettin T."/>
            <person name="Bruce D."/>
            <person name="Han C."/>
            <person name="Tapia R."/>
            <person name="Gilna P."/>
            <person name="Schmutz J."/>
            <person name="Larimer F."/>
            <person name="Land M."/>
            <person name="Hauser L."/>
            <person name="Kyrpides N."/>
            <person name="Mikhailova N."/>
            <person name="Viollier P."/>
            <person name="Stephens C."/>
            <person name="Richardson P."/>
        </authorList>
    </citation>
    <scope>NUCLEOTIDE SEQUENCE [LARGE SCALE GENOMIC DNA]</scope>
    <source>
        <strain evidence="5 6">MCS10</strain>
    </source>
</reference>
<keyword evidence="3" id="KW-0804">Transcription</keyword>
<dbReference type="InterPro" id="IPR011991">
    <property type="entry name" value="ArsR-like_HTH"/>
</dbReference>
<dbReference type="SUPFAM" id="SSF46785">
    <property type="entry name" value="Winged helix' DNA-binding domain"/>
    <property type="match status" value="1"/>
</dbReference>
<feature type="domain" description="HTH arsR-type" evidence="4">
    <location>
        <begin position="7"/>
        <end position="100"/>
    </location>
</feature>
<dbReference type="Pfam" id="PF01022">
    <property type="entry name" value="HTH_5"/>
    <property type="match status" value="1"/>
</dbReference>
<organism evidence="5 6">
    <name type="scientific">Maricaulis maris (strain MCS10)</name>
    <name type="common">Caulobacter maris</name>
    <dbReference type="NCBI Taxonomy" id="394221"/>
    <lineage>
        <taxon>Bacteria</taxon>
        <taxon>Pseudomonadati</taxon>
        <taxon>Pseudomonadota</taxon>
        <taxon>Alphaproteobacteria</taxon>
        <taxon>Maricaulales</taxon>
        <taxon>Maricaulaceae</taxon>
        <taxon>Maricaulis</taxon>
    </lineage>
</organism>
<dbReference type="PANTHER" id="PTHR43132:SF2">
    <property type="entry name" value="ARSENICAL RESISTANCE OPERON REPRESSOR ARSR-RELATED"/>
    <property type="match status" value="1"/>
</dbReference>
<dbReference type="RefSeq" id="WP_011642148.1">
    <property type="nucleotide sequence ID" value="NC_008347.1"/>
</dbReference>
<dbReference type="PANTHER" id="PTHR43132">
    <property type="entry name" value="ARSENICAL RESISTANCE OPERON REPRESSOR ARSR-RELATED"/>
    <property type="match status" value="1"/>
</dbReference>
<dbReference type="GO" id="GO:0003700">
    <property type="term" value="F:DNA-binding transcription factor activity"/>
    <property type="evidence" value="ECO:0007669"/>
    <property type="project" value="InterPro"/>
</dbReference>
<dbReference type="AlphaFoldDB" id="Q0AT86"/>
<dbReference type="SMART" id="SM00418">
    <property type="entry name" value="HTH_ARSR"/>
    <property type="match status" value="1"/>
</dbReference>
<dbReference type="KEGG" id="mmr:Mmar10_0205"/>
<proteinExistence type="predicted"/>
<dbReference type="InterPro" id="IPR001845">
    <property type="entry name" value="HTH_ArsR_DNA-bd_dom"/>
</dbReference>
<evidence type="ECO:0000259" key="4">
    <source>
        <dbReference type="PROSITE" id="PS50987"/>
    </source>
</evidence>
<dbReference type="InterPro" id="IPR036388">
    <property type="entry name" value="WH-like_DNA-bd_sf"/>
</dbReference>
<dbReference type="InterPro" id="IPR051011">
    <property type="entry name" value="Metal_resp_trans_reg"/>
</dbReference>